<proteinExistence type="predicted"/>
<dbReference type="Gene3D" id="1.10.510.10">
    <property type="entry name" value="Transferase(Phosphotransferase) domain 1"/>
    <property type="match status" value="1"/>
</dbReference>
<feature type="domain" description="Fungal-type protein kinase" evidence="2">
    <location>
        <begin position="5"/>
        <end position="92"/>
    </location>
</feature>
<evidence type="ECO:0000259" key="2">
    <source>
        <dbReference type="Pfam" id="PF17667"/>
    </source>
</evidence>
<gene>
    <name evidence="3" type="ORF">EVG20_g6183</name>
</gene>
<dbReference type="EMBL" id="SEOQ01000400">
    <property type="protein sequence ID" value="TFY63743.1"/>
    <property type="molecule type" value="Genomic_DNA"/>
</dbReference>
<protein>
    <recommendedName>
        <fullName evidence="2">Fungal-type protein kinase domain-containing protein</fullName>
    </recommendedName>
</protein>
<dbReference type="SUPFAM" id="SSF56112">
    <property type="entry name" value="Protein kinase-like (PK-like)"/>
    <property type="match status" value="1"/>
</dbReference>
<feature type="compositionally biased region" description="Polar residues" evidence="1">
    <location>
        <begin position="271"/>
        <end position="281"/>
    </location>
</feature>
<comment type="caution">
    <text evidence="3">The sequence shown here is derived from an EMBL/GenBank/DDBJ whole genome shotgun (WGS) entry which is preliminary data.</text>
</comment>
<evidence type="ECO:0000313" key="4">
    <source>
        <dbReference type="Proteomes" id="UP000298327"/>
    </source>
</evidence>
<dbReference type="AlphaFoldDB" id="A0A4Y9YPR4"/>
<dbReference type="OrthoDB" id="2745096at2759"/>
<dbReference type="InterPro" id="IPR011009">
    <property type="entry name" value="Kinase-like_dom_sf"/>
</dbReference>
<evidence type="ECO:0000256" key="1">
    <source>
        <dbReference type="SAM" id="MobiDB-lite"/>
    </source>
</evidence>
<reference evidence="3 4" key="1">
    <citation type="submission" date="2019-02" db="EMBL/GenBank/DDBJ databases">
        <title>Genome sequencing of the rare red list fungi Dentipellis fragilis.</title>
        <authorList>
            <person name="Buettner E."/>
            <person name="Kellner H."/>
        </authorList>
    </citation>
    <scope>NUCLEOTIDE SEQUENCE [LARGE SCALE GENOMIC DNA]</scope>
    <source>
        <strain evidence="3 4">DSM 105465</strain>
    </source>
</reference>
<sequence length="290" mass="33471">DAWFKGAVLHRDVSVNNILILETGNGDNVTRRGLLNDWDLCKYKEQMGENMGPRQPNLTGTWYYRSALSLQYPYKPYRMSDDIESFIHVYHYCVYRFYKTSATPDLATIISQLYGVSVVENRLRIGGNQKLLHMYFPRPAIKLVDGNKTLPKCLAALHDVYHPHYKAIDLDRWNKTFGHPRQAEECVLTVRWSNQQLGRKSDCRLEKGGTYEDRRSFRDSSLAERKNAQLSSSTNWNFEDIAAERPVKRIKIGDMSATLSCLTESQHEDYTTYSCDSGPSSQERDDDDDC</sequence>
<feature type="non-terminal residue" evidence="3">
    <location>
        <position position="1"/>
    </location>
</feature>
<keyword evidence="4" id="KW-1185">Reference proteome</keyword>
<feature type="region of interest" description="Disordered" evidence="1">
    <location>
        <begin position="268"/>
        <end position="290"/>
    </location>
</feature>
<evidence type="ECO:0000313" key="3">
    <source>
        <dbReference type="EMBL" id="TFY63743.1"/>
    </source>
</evidence>
<dbReference type="Pfam" id="PF17667">
    <property type="entry name" value="Pkinase_fungal"/>
    <property type="match status" value="1"/>
</dbReference>
<accession>A0A4Y9YPR4</accession>
<dbReference type="InterPro" id="IPR040976">
    <property type="entry name" value="Pkinase_fungal"/>
</dbReference>
<dbReference type="Proteomes" id="UP000298327">
    <property type="component" value="Unassembled WGS sequence"/>
</dbReference>
<name>A0A4Y9YPR4_9AGAM</name>
<organism evidence="3 4">
    <name type="scientific">Dentipellis fragilis</name>
    <dbReference type="NCBI Taxonomy" id="205917"/>
    <lineage>
        <taxon>Eukaryota</taxon>
        <taxon>Fungi</taxon>
        <taxon>Dikarya</taxon>
        <taxon>Basidiomycota</taxon>
        <taxon>Agaricomycotina</taxon>
        <taxon>Agaricomycetes</taxon>
        <taxon>Russulales</taxon>
        <taxon>Hericiaceae</taxon>
        <taxon>Dentipellis</taxon>
    </lineage>
</organism>
<dbReference type="STRING" id="205917.A0A4Y9YPR4"/>